<evidence type="ECO:0000256" key="2">
    <source>
        <dbReference type="ARBA" id="ARBA00004236"/>
    </source>
</evidence>
<keyword evidence="5 9" id="KW-1133">Transmembrane helix</keyword>
<dbReference type="AlphaFoldDB" id="F2LVQ6"/>
<keyword evidence="10" id="KW-0966">Cell projection</keyword>
<keyword evidence="7" id="KW-0975">Bacterial flagellum</keyword>
<evidence type="ECO:0000256" key="4">
    <source>
        <dbReference type="ARBA" id="ARBA00022692"/>
    </source>
</evidence>
<dbReference type="InterPro" id="IPR052205">
    <property type="entry name" value="FliO/MopB"/>
</dbReference>
<evidence type="ECO:0000256" key="1">
    <source>
        <dbReference type="ARBA" id="ARBA00004117"/>
    </source>
</evidence>
<comment type="similarity">
    <text evidence="8">Belongs to the FliO/MopB family.</text>
</comment>
<dbReference type="RefSeq" id="WP_013681881.1">
    <property type="nucleotide sequence ID" value="NC_015318.1"/>
</dbReference>
<dbReference type="GO" id="GO:0009425">
    <property type="term" value="C:bacterial-type flagellum basal body"/>
    <property type="evidence" value="ECO:0007669"/>
    <property type="project" value="UniProtKB-SubCell"/>
</dbReference>
<dbReference type="PANTHER" id="PTHR38766">
    <property type="entry name" value="FLAGELLAR PROTEIN FLIO"/>
    <property type="match status" value="1"/>
</dbReference>
<dbReference type="KEGG" id="hmr:Hipma_0870"/>
<gene>
    <name evidence="10" type="ordered locus">Hipma_0870</name>
</gene>
<organism evidence="10 11">
    <name type="scientific">Hippea maritima (strain ATCC 700847 / DSM 10411 / MH2)</name>
    <dbReference type="NCBI Taxonomy" id="760142"/>
    <lineage>
        <taxon>Bacteria</taxon>
        <taxon>Pseudomonadati</taxon>
        <taxon>Campylobacterota</taxon>
        <taxon>Desulfurellia</taxon>
        <taxon>Desulfurellales</taxon>
        <taxon>Hippeaceae</taxon>
        <taxon>Hippea</taxon>
    </lineage>
</organism>
<evidence type="ECO:0000256" key="9">
    <source>
        <dbReference type="SAM" id="Phobius"/>
    </source>
</evidence>
<dbReference type="PANTHER" id="PTHR38766:SF1">
    <property type="entry name" value="FLAGELLAR PROTEIN FLIO"/>
    <property type="match status" value="1"/>
</dbReference>
<reference evidence="11" key="2">
    <citation type="submission" date="2011-03" db="EMBL/GenBank/DDBJ databases">
        <title>The complete genome of Hippea maritima DSM 10411.</title>
        <authorList>
            <consortium name="US DOE Joint Genome Institute (JGI-PGF)"/>
            <person name="Lucas S."/>
            <person name="Copeland A."/>
            <person name="Lapidus A."/>
            <person name="Bruce D."/>
            <person name="Goodwin L."/>
            <person name="Pitluck S."/>
            <person name="Peters L."/>
            <person name="Kyrpides N."/>
            <person name="Mavromatis K."/>
            <person name="Pagani I."/>
            <person name="Ivanova N."/>
            <person name="Mikhailova N."/>
            <person name="Lu M."/>
            <person name="Detter J.C."/>
            <person name="Tapia R."/>
            <person name="Han C."/>
            <person name="Land M."/>
            <person name="Hauser L."/>
            <person name="Markowitz V."/>
            <person name="Cheng J.-F."/>
            <person name="Hugenholtz P."/>
            <person name="Woyke T."/>
            <person name="Wu D."/>
            <person name="Spring S."/>
            <person name="Schroeder M."/>
            <person name="Brambilla E."/>
            <person name="Klenk H.-P."/>
            <person name="Eisen J.A."/>
        </authorList>
    </citation>
    <scope>NUCLEOTIDE SEQUENCE [LARGE SCALE GENOMIC DNA]</scope>
    <source>
        <strain evidence="11">ATCC 700847 / DSM 10411 / MH2</strain>
    </source>
</reference>
<dbReference type="Pfam" id="PF04347">
    <property type="entry name" value="FliO"/>
    <property type="match status" value="1"/>
</dbReference>
<name>F2LVQ6_HIPMA</name>
<evidence type="ECO:0000313" key="11">
    <source>
        <dbReference type="Proteomes" id="UP000008139"/>
    </source>
</evidence>
<dbReference type="eggNOG" id="COG3190">
    <property type="taxonomic scope" value="Bacteria"/>
</dbReference>
<accession>F2LVQ6</accession>
<evidence type="ECO:0000256" key="7">
    <source>
        <dbReference type="ARBA" id="ARBA00023143"/>
    </source>
</evidence>
<keyword evidence="10" id="KW-0969">Cilium</keyword>
<proteinExistence type="inferred from homology"/>
<evidence type="ECO:0000256" key="3">
    <source>
        <dbReference type="ARBA" id="ARBA00022475"/>
    </source>
</evidence>
<comment type="subcellular location">
    <subcellularLocation>
        <location evidence="1">Bacterial flagellum basal body</location>
    </subcellularLocation>
    <subcellularLocation>
        <location evidence="2">Cell membrane</location>
    </subcellularLocation>
</comment>
<dbReference type="GO" id="GO:0044781">
    <property type="term" value="P:bacterial-type flagellum organization"/>
    <property type="evidence" value="ECO:0007669"/>
    <property type="project" value="InterPro"/>
</dbReference>
<dbReference type="InParanoid" id="F2LVQ6"/>
<dbReference type="OrthoDB" id="5524254at2"/>
<evidence type="ECO:0000256" key="6">
    <source>
        <dbReference type="ARBA" id="ARBA00023136"/>
    </source>
</evidence>
<keyword evidence="3" id="KW-1003">Cell membrane</keyword>
<dbReference type="InterPro" id="IPR022781">
    <property type="entry name" value="Flagellar_biosynth_FliO"/>
</dbReference>
<evidence type="ECO:0000256" key="8">
    <source>
        <dbReference type="ARBA" id="ARBA00037937"/>
    </source>
</evidence>
<keyword evidence="10" id="KW-0282">Flagellum</keyword>
<reference evidence="10 11" key="1">
    <citation type="journal article" date="2011" name="Stand. Genomic Sci.">
        <title>Complete genome sequence of the thermophilic sulfur-reducer Hippea maritima type strain (MH(2)).</title>
        <authorList>
            <person name="Huntemann M."/>
            <person name="Lu M."/>
            <person name="Nolan M."/>
            <person name="Lapidus A."/>
            <person name="Lucas S."/>
            <person name="Hammon N."/>
            <person name="Deshpande S."/>
            <person name="Cheng J.F."/>
            <person name="Tapia R."/>
            <person name="Han C."/>
            <person name="Goodwin L."/>
            <person name="Pitluck S."/>
            <person name="Liolios K."/>
            <person name="Pagani I."/>
            <person name="Ivanova N."/>
            <person name="Ovchinikova G."/>
            <person name="Pati A."/>
            <person name="Chen A."/>
            <person name="Palaniappan K."/>
            <person name="Land M."/>
            <person name="Hauser L."/>
            <person name="Jeffries C.D."/>
            <person name="Detter J.C."/>
            <person name="Brambilla E.M."/>
            <person name="Rohde M."/>
            <person name="Spring S."/>
            <person name="Goker M."/>
            <person name="Woyke T."/>
            <person name="Bristow J."/>
            <person name="Eisen J.A."/>
            <person name="Markowitz V."/>
            <person name="Hugenholtz P."/>
            <person name="Kyrpides N.C."/>
            <person name="Klenk H.P."/>
            <person name="Mavromatis K."/>
        </authorList>
    </citation>
    <scope>NUCLEOTIDE SEQUENCE [LARGE SCALE GENOMIC DNA]</scope>
    <source>
        <strain evidence="11">ATCC 700847 / DSM 10411 / MH2</strain>
    </source>
</reference>
<keyword evidence="11" id="KW-1185">Reference proteome</keyword>
<dbReference type="EMBL" id="CP002606">
    <property type="protein sequence ID" value="AEA33840.1"/>
    <property type="molecule type" value="Genomic_DNA"/>
</dbReference>
<keyword evidence="6 9" id="KW-0472">Membrane</keyword>
<sequence length="107" mass="12017">MIIFILALLLIPSMSFAAGNVDYWGYTLKSLGSLILVLGIIILFFYILRKLSYSGKISSSRIKVKGKVYLDNKHYLAIVEVDGKEMLLGISDTINTLKELKTNDEEN</sequence>
<dbReference type="GO" id="GO:0005886">
    <property type="term" value="C:plasma membrane"/>
    <property type="evidence" value="ECO:0007669"/>
    <property type="project" value="UniProtKB-SubCell"/>
</dbReference>
<evidence type="ECO:0000256" key="5">
    <source>
        <dbReference type="ARBA" id="ARBA00022989"/>
    </source>
</evidence>
<keyword evidence="4 9" id="KW-0812">Transmembrane</keyword>
<dbReference type="STRING" id="760142.Hipma_0870"/>
<dbReference type="HOGENOM" id="CLU_2206414_0_0_7"/>
<protein>
    <submittedName>
        <fullName evidence="10">Flagellar protein FliO</fullName>
    </submittedName>
</protein>
<evidence type="ECO:0000313" key="10">
    <source>
        <dbReference type="EMBL" id="AEA33840.1"/>
    </source>
</evidence>
<feature type="transmembrane region" description="Helical" evidence="9">
    <location>
        <begin position="27"/>
        <end position="48"/>
    </location>
</feature>
<dbReference type="Proteomes" id="UP000008139">
    <property type="component" value="Chromosome"/>
</dbReference>